<dbReference type="GO" id="GO:0005524">
    <property type="term" value="F:ATP binding"/>
    <property type="evidence" value="ECO:0007669"/>
    <property type="project" value="UniProtKB-KW"/>
</dbReference>
<dbReference type="Pfam" id="PF01656">
    <property type="entry name" value="CbiA"/>
    <property type="match status" value="1"/>
</dbReference>
<reference evidence="5" key="1">
    <citation type="journal article" date="2020" name="mSystems">
        <title>Genome- and Community-Level Interaction Insights into Carbon Utilization and Element Cycling Functions of Hydrothermarchaeota in Hydrothermal Sediment.</title>
        <authorList>
            <person name="Zhou Z."/>
            <person name="Liu Y."/>
            <person name="Xu W."/>
            <person name="Pan J."/>
            <person name="Luo Z.H."/>
            <person name="Li M."/>
        </authorList>
    </citation>
    <scope>NUCLEOTIDE SEQUENCE [LARGE SCALE GENOMIC DNA]</scope>
    <source>
        <strain evidence="5">SpSt-381</strain>
    </source>
</reference>
<dbReference type="InterPro" id="IPR050625">
    <property type="entry name" value="ParA/MinD_ATPase"/>
</dbReference>
<dbReference type="SUPFAM" id="SSF52540">
    <property type="entry name" value="P-loop containing nucleoside triphosphate hydrolases"/>
    <property type="match status" value="1"/>
</dbReference>
<feature type="domain" description="CobQ/CobB/MinD/ParA nucleotide binding" evidence="4">
    <location>
        <begin position="66"/>
        <end position="282"/>
    </location>
</feature>
<evidence type="ECO:0000259" key="4">
    <source>
        <dbReference type="Pfam" id="PF01656"/>
    </source>
</evidence>
<dbReference type="GO" id="GO:0016887">
    <property type="term" value="F:ATP hydrolysis activity"/>
    <property type="evidence" value="ECO:0007669"/>
    <property type="project" value="TreeGrafter"/>
</dbReference>
<evidence type="ECO:0000256" key="3">
    <source>
        <dbReference type="SAM" id="MobiDB-lite"/>
    </source>
</evidence>
<dbReference type="AlphaFoldDB" id="A0A832I1W2"/>
<evidence type="ECO:0000313" key="5">
    <source>
        <dbReference type="EMBL" id="HGZ42176.1"/>
    </source>
</evidence>
<keyword evidence="2" id="KW-0067">ATP-binding</keyword>
<dbReference type="Gene3D" id="3.40.50.300">
    <property type="entry name" value="P-loop containing nucleotide triphosphate hydrolases"/>
    <property type="match status" value="1"/>
</dbReference>
<dbReference type="CDD" id="cd02038">
    <property type="entry name" value="FlhG-like"/>
    <property type="match status" value="1"/>
</dbReference>
<keyword evidence="1" id="KW-0547">Nucleotide-binding</keyword>
<dbReference type="PANTHER" id="PTHR43384">
    <property type="entry name" value="SEPTUM SITE-DETERMINING PROTEIN MIND HOMOLOG, CHLOROPLASTIC-RELATED"/>
    <property type="match status" value="1"/>
</dbReference>
<name>A0A832I1W2_UNCEI</name>
<gene>
    <name evidence="5" type="ORF">ENR23_01895</name>
</gene>
<evidence type="ECO:0000256" key="1">
    <source>
        <dbReference type="ARBA" id="ARBA00022741"/>
    </source>
</evidence>
<dbReference type="PANTHER" id="PTHR43384:SF4">
    <property type="entry name" value="CELLULOSE BIOSYNTHESIS PROTEIN BCSQ-RELATED"/>
    <property type="match status" value="1"/>
</dbReference>
<dbReference type="EMBL" id="DSQF01000003">
    <property type="protein sequence ID" value="HGZ42176.1"/>
    <property type="molecule type" value="Genomic_DNA"/>
</dbReference>
<proteinExistence type="predicted"/>
<evidence type="ECO:0000256" key="2">
    <source>
        <dbReference type="ARBA" id="ARBA00022840"/>
    </source>
</evidence>
<accession>A0A832I1W2</accession>
<dbReference type="InterPro" id="IPR027417">
    <property type="entry name" value="P-loop_NTPase"/>
</dbReference>
<dbReference type="InterPro" id="IPR002586">
    <property type="entry name" value="CobQ/CobB/MinD/ParA_Nub-bd_dom"/>
</dbReference>
<protein>
    <submittedName>
        <fullName evidence="5">MinD/ParA family protein</fullName>
    </submittedName>
</protein>
<dbReference type="GO" id="GO:0009898">
    <property type="term" value="C:cytoplasmic side of plasma membrane"/>
    <property type="evidence" value="ECO:0007669"/>
    <property type="project" value="TreeGrafter"/>
</dbReference>
<organism evidence="5">
    <name type="scientific">Eiseniibacteriota bacterium</name>
    <dbReference type="NCBI Taxonomy" id="2212470"/>
    <lineage>
        <taxon>Bacteria</taxon>
        <taxon>Candidatus Eiseniibacteriota</taxon>
    </lineage>
</organism>
<feature type="region of interest" description="Disordered" evidence="3">
    <location>
        <begin position="1"/>
        <end position="55"/>
    </location>
</feature>
<dbReference type="InterPro" id="IPR033875">
    <property type="entry name" value="FlhG"/>
</dbReference>
<comment type="caution">
    <text evidence="5">The sequence shown here is derived from an EMBL/GenBank/DDBJ whole genome shotgun (WGS) entry which is preliminary data.</text>
</comment>
<dbReference type="GO" id="GO:0005829">
    <property type="term" value="C:cytosol"/>
    <property type="evidence" value="ECO:0007669"/>
    <property type="project" value="TreeGrafter"/>
</dbReference>
<dbReference type="GO" id="GO:0051782">
    <property type="term" value="P:negative regulation of cell division"/>
    <property type="evidence" value="ECO:0007669"/>
    <property type="project" value="TreeGrafter"/>
</dbReference>
<sequence length="323" mass="33758">MAVPRRRAPPAPGAGRAPRPRSLAVARPRRPLKRSTPPFRVVPGGAADPEAADHPARWARPGVRSIAVASGKGGVGKSNLAANLAVALGARGARVLLVDADVAQANLDLLLGLHPRHDLQHVLAGEKTLEEIVLEGPPGVRLVPAASGVPELADLDDFRAESLLRQIGLLAADADLVIYDTASGVSRLATTFCLAADDVAIVTTPEMPAFSDAYGLVKALAARGLSRAPHLVVSMSGSAEEAEETAHRIRLVARRFQRLEIDAWGAVPYDVAVPHAVRRQEPAVTAFPNAPASAAYRALADSLWSAGSPDPAEHPATPQRLGA</sequence>